<dbReference type="AlphaFoldDB" id="A0A5D3DJV7"/>
<comment type="caution">
    <text evidence="3">The sequence shown here is derived from an EMBL/GenBank/DDBJ whole genome shotgun (WGS) entry which is preliminary data.</text>
</comment>
<evidence type="ECO:0000256" key="1">
    <source>
        <dbReference type="SAM" id="MobiDB-lite"/>
    </source>
</evidence>
<feature type="compositionally biased region" description="Polar residues" evidence="1">
    <location>
        <begin position="490"/>
        <end position="500"/>
    </location>
</feature>
<evidence type="ECO:0000313" key="4">
    <source>
        <dbReference type="Proteomes" id="UP000321947"/>
    </source>
</evidence>
<reference evidence="3 4" key="1">
    <citation type="submission" date="2019-08" db="EMBL/GenBank/DDBJ databases">
        <title>Draft genome sequences of two oriental melons (Cucumis melo L. var makuwa).</title>
        <authorList>
            <person name="Kwon S.-Y."/>
        </authorList>
    </citation>
    <scope>NUCLEOTIDE SEQUENCE [LARGE SCALE GENOMIC DNA]</scope>
    <source>
        <strain evidence="4">cv. Chang Bougi</strain>
        <tissue evidence="3">Leaf</tissue>
    </source>
</reference>
<dbReference type="InterPro" id="IPR044824">
    <property type="entry name" value="MAIN-like"/>
</dbReference>
<dbReference type="PANTHER" id="PTHR46033:SF8">
    <property type="entry name" value="PROTEIN MAINTENANCE OF MERISTEMS-LIKE"/>
    <property type="match status" value="1"/>
</dbReference>
<gene>
    <name evidence="3" type="ORF">E5676_scaffold419G00060</name>
</gene>
<evidence type="ECO:0000313" key="3">
    <source>
        <dbReference type="EMBL" id="TYK23842.1"/>
    </source>
</evidence>
<name>A0A5D3DJV7_CUCMM</name>
<dbReference type="InterPro" id="IPR019557">
    <property type="entry name" value="AminoTfrase-like_pln_mobile"/>
</dbReference>
<dbReference type="PANTHER" id="PTHR46033">
    <property type="entry name" value="PROTEIN MAIN-LIKE 2"/>
    <property type="match status" value="1"/>
</dbReference>
<feature type="region of interest" description="Disordered" evidence="1">
    <location>
        <begin position="460"/>
        <end position="500"/>
    </location>
</feature>
<protein>
    <submittedName>
        <fullName evidence="3">Serine/threonine-protein phosphatase 7 long form-like protein</fullName>
    </submittedName>
</protein>
<evidence type="ECO:0000259" key="2">
    <source>
        <dbReference type="Pfam" id="PF10536"/>
    </source>
</evidence>
<accession>A0A5D3DJV7</accession>
<feature type="compositionally biased region" description="Basic and acidic residues" evidence="1">
    <location>
        <begin position="460"/>
        <end position="480"/>
    </location>
</feature>
<sequence length="500" mass="58041">MSLVLCFFHHTGECTITLQDVEILLGISVDEEPVISQVHEDWINLCQMLLGVVLPANKIKGSRLNLTWLASQFPGLDDDAEEEIVIRYARAYILQLMSESLFCDKSGSFVHLMFLILLGDLHEVGRYSWSGVCLAWLYRQLCKASKRDVHDIAGQLILLQIWAWERFSTIAPQLTHTNDHLLSGRALGSRWRDQFCVIRSATYVVNQYRYMFDLLQRDQIIWEPYKDVIDNLPNFCKNGQDTWRTISPLICFYIGEWHHPDRGCTFSSTMRSRRRFMTIEVSIQQFDMDVTQEYIHLYNNITRLYITRPGAIVGHLRSNNARLRDVVNDPQQVLDICNNNERYMEKIHNIYDLPIVPPPVHRERFRVEEAELDEVYHNVEEVPPTTQTQSQTGYGSPMTMMPTFGAGYCDSEVSIGYYDAVVGPLSSYMDVGPSTSYMYGHGRGYGEHNEYLYHEAPTDVSDRQEYQQEPKNQEDREQHRVQSRRRQPARNRQCSGCGTH</sequence>
<dbReference type="Pfam" id="PF10536">
    <property type="entry name" value="PMD"/>
    <property type="match status" value="1"/>
</dbReference>
<feature type="domain" description="Aminotransferase-like plant mobile" evidence="2">
    <location>
        <begin position="7"/>
        <end position="262"/>
    </location>
</feature>
<proteinExistence type="predicted"/>
<organism evidence="3 4">
    <name type="scientific">Cucumis melo var. makuwa</name>
    <name type="common">Oriental melon</name>
    <dbReference type="NCBI Taxonomy" id="1194695"/>
    <lineage>
        <taxon>Eukaryota</taxon>
        <taxon>Viridiplantae</taxon>
        <taxon>Streptophyta</taxon>
        <taxon>Embryophyta</taxon>
        <taxon>Tracheophyta</taxon>
        <taxon>Spermatophyta</taxon>
        <taxon>Magnoliopsida</taxon>
        <taxon>eudicotyledons</taxon>
        <taxon>Gunneridae</taxon>
        <taxon>Pentapetalae</taxon>
        <taxon>rosids</taxon>
        <taxon>fabids</taxon>
        <taxon>Cucurbitales</taxon>
        <taxon>Cucurbitaceae</taxon>
        <taxon>Benincaseae</taxon>
        <taxon>Cucumis</taxon>
    </lineage>
</organism>
<dbReference type="EMBL" id="SSTD01004278">
    <property type="protein sequence ID" value="TYK23842.1"/>
    <property type="molecule type" value="Genomic_DNA"/>
</dbReference>
<dbReference type="GO" id="GO:0010073">
    <property type="term" value="P:meristem maintenance"/>
    <property type="evidence" value="ECO:0007669"/>
    <property type="project" value="InterPro"/>
</dbReference>
<dbReference type="Proteomes" id="UP000321947">
    <property type="component" value="Unassembled WGS sequence"/>
</dbReference>